<reference evidence="6 7" key="1">
    <citation type="submission" date="2024-04" db="EMBL/GenBank/DDBJ databases">
        <title>Okeanomitos corallinicola gen. &amp; sp. nov. (Nostocales, Cyanobacteria), a new toxic marine heterocyst-forming cyanobacterium from a coral reef.</title>
        <authorList>
            <person name="Li H."/>
            <person name="Li R."/>
            <person name="Kang J."/>
            <person name="Hii K.S."/>
            <person name="Mohamed H.F."/>
            <person name="Xu X."/>
            <person name="Luo Z."/>
        </authorList>
    </citation>
    <scope>NUCLEOTIDE SEQUENCE [LARGE SCALE GENOMIC DNA]</scope>
    <source>
        <strain evidence="6 7">TIOX110</strain>
    </source>
</reference>
<accession>A0ABZ2UM49</accession>
<evidence type="ECO:0000256" key="2">
    <source>
        <dbReference type="ARBA" id="ARBA00022723"/>
    </source>
</evidence>
<evidence type="ECO:0000313" key="7">
    <source>
        <dbReference type="Proteomes" id="UP001483337"/>
    </source>
</evidence>
<keyword evidence="4" id="KW-0411">Iron-sulfur</keyword>
<sequence length="117" mass="12711">MAWTKVLEANALSSGGREVVKVGNKKILVLNHENQLYALENNCPHMKIPLKAGKIEDGAIVCALHRSAFDLNTGEVKAWCPFPPVVGNLLGKVSKEKALPVFPVRVEDGSILIDLPE</sequence>
<dbReference type="Proteomes" id="UP001483337">
    <property type="component" value="Chromosome"/>
</dbReference>
<dbReference type="Gene3D" id="2.102.10.10">
    <property type="entry name" value="Rieske [2Fe-2S] iron-sulphur domain"/>
    <property type="match status" value="1"/>
</dbReference>
<evidence type="ECO:0000313" key="6">
    <source>
        <dbReference type="EMBL" id="WZB86432.1"/>
    </source>
</evidence>
<name>A0ABZ2UM49_9CYAN</name>
<dbReference type="PANTHER" id="PTHR21496:SF23">
    <property type="entry name" value="3-PHENYLPROPIONATE_CINNAMIC ACID DIOXYGENASE FERREDOXIN SUBUNIT"/>
    <property type="match status" value="1"/>
</dbReference>
<dbReference type="RefSeq" id="WP_353929346.1">
    <property type="nucleotide sequence ID" value="NZ_CP150886.1"/>
</dbReference>
<keyword evidence="3" id="KW-0408">Iron</keyword>
<organism evidence="6 7">
    <name type="scientific">Okeanomitos corallinicola TIOX110</name>
    <dbReference type="NCBI Taxonomy" id="3133117"/>
    <lineage>
        <taxon>Bacteria</taxon>
        <taxon>Bacillati</taxon>
        <taxon>Cyanobacteriota</taxon>
        <taxon>Cyanophyceae</taxon>
        <taxon>Nostocales</taxon>
        <taxon>Aphanizomenonaceae</taxon>
        <taxon>Okeanomitos</taxon>
    </lineage>
</organism>
<dbReference type="InterPro" id="IPR017941">
    <property type="entry name" value="Rieske_2Fe-2S"/>
</dbReference>
<dbReference type="PROSITE" id="PS51296">
    <property type="entry name" value="RIESKE"/>
    <property type="match status" value="1"/>
</dbReference>
<evidence type="ECO:0000256" key="1">
    <source>
        <dbReference type="ARBA" id="ARBA00022714"/>
    </source>
</evidence>
<dbReference type="Pfam" id="PF00355">
    <property type="entry name" value="Rieske"/>
    <property type="match status" value="1"/>
</dbReference>
<gene>
    <name evidence="6" type="ORF">WJM97_13570</name>
</gene>
<dbReference type="PANTHER" id="PTHR21496">
    <property type="entry name" value="FERREDOXIN-RELATED"/>
    <property type="match status" value="1"/>
</dbReference>
<evidence type="ECO:0000259" key="5">
    <source>
        <dbReference type="PROSITE" id="PS51296"/>
    </source>
</evidence>
<keyword evidence="1" id="KW-0001">2Fe-2S</keyword>
<dbReference type="CDD" id="cd03467">
    <property type="entry name" value="Rieske"/>
    <property type="match status" value="1"/>
</dbReference>
<evidence type="ECO:0000256" key="3">
    <source>
        <dbReference type="ARBA" id="ARBA00023004"/>
    </source>
</evidence>
<dbReference type="SUPFAM" id="SSF50022">
    <property type="entry name" value="ISP domain"/>
    <property type="match status" value="1"/>
</dbReference>
<proteinExistence type="predicted"/>
<dbReference type="EMBL" id="CP150886">
    <property type="protein sequence ID" value="WZB86432.1"/>
    <property type="molecule type" value="Genomic_DNA"/>
</dbReference>
<evidence type="ECO:0000256" key="4">
    <source>
        <dbReference type="ARBA" id="ARBA00023014"/>
    </source>
</evidence>
<feature type="domain" description="Rieske" evidence="5">
    <location>
        <begin position="3"/>
        <end position="113"/>
    </location>
</feature>
<keyword evidence="2" id="KW-0479">Metal-binding</keyword>
<dbReference type="InterPro" id="IPR036922">
    <property type="entry name" value="Rieske_2Fe-2S_sf"/>
</dbReference>
<keyword evidence="7" id="KW-1185">Reference proteome</keyword>
<protein>
    <submittedName>
        <fullName evidence="6">Rieske (2Fe-2S) protein</fullName>
    </submittedName>
</protein>